<dbReference type="SUPFAM" id="SSF54373">
    <property type="entry name" value="FAD-linked reductases, C-terminal domain"/>
    <property type="match status" value="1"/>
</dbReference>
<proteinExistence type="inferred from homology"/>
<dbReference type="OrthoDB" id="1154541at2"/>
<accession>A0A4Q5M2U3</accession>
<dbReference type="GO" id="GO:0016614">
    <property type="term" value="F:oxidoreductase activity, acting on CH-OH group of donors"/>
    <property type="evidence" value="ECO:0007669"/>
    <property type="project" value="InterPro"/>
</dbReference>
<dbReference type="InterPro" id="IPR036188">
    <property type="entry name" value="FAD/NAD-bd_sf"/>
</dbReference>
<evidence type="ECO:0000259" key="7">
    <source>
        <dbReference type="Pfam" id="PF05199"/>
    </source>
</evidence>
<comment type="similarity">
    <text evidence="2">Belongs to the GMC oxidoreductase family.</text>
</comment>
<dbReference type="EMBL" id="SEWF01000006">
    <property type="protein sequence ID" value="RYU96676.1"/>
    <property type="molecule type" value="Genomic_DNA"/>
</dbReference>
<dbReference type="Pfam" id="PF00732">
    <property type="entry name" value="GMC_oxred_N"/>
    <property type="match status" value="1"/>
</dbReference>
<keyword evidence="3" id="KW-0285">Flavoprotein</keyword>
<keyword evidence="9" id="KW-1185">Reference proteome</keyword>
<evidence type="ECO:0000259" key="6">
    <source>
        <dbReference type="Pfam" id="PF00732"/>
    </source>
</evidence>
<dbReference type="InterPro" id="IPR000172">
    <property type="entry name" value="GMC_OxRdtase_N"/>
</dbReference>
<dbReference type="RefSeq" id="WP_130020010.1">
    <property type="nucleotide sequence ID" value="NZ_SEWF01000006.1"/>
</dbReference>
<evidence type="ECO:0000256" key="4">
    <source>
        <dbReference type="ARBA" id="ARBA00022827"/>
    </source>
</evidence>
<feature type="domain" description="Glucose-methanol-choline oxidoreductase N-terminal" evidence="6">
    <location>
        <begin position="87"/>
        <end position="344"/>
    </location>
</feature>
<dbReference type="InterPro" id="IPR007867">
    <property type="entry name" value="GMC_OxRtase_C"/>
</dbReference>
<dbReference type="InterPro" id="IPR051473">
    <property type="entry name" value="P2Ox-like"/>
</dbReference>
<keyword evidence="4" id="KW-0274">FAD</keyword>
<dbReference type="GO" id="GO:0050660">
    <property type="term" value="F:flavin adenine dinucleotide binding"/>
    <property type="evidence" value="ECO:0007669"/>
    <property type="project" value="InterPro"/>
</dbReference>
<comment type="cofactor">
    <cofactor evidence="1">
        <name>FAD</name>
        <dbReference type="ChEBI" id="CHEBI:57692"/>
    </cofactor>
</comment>
<evidence type="ECO:0000256" key="3">
    <source>
        <dbReference type="ARBA" id="ARBA00022630"/>
    </source>
</evidence>
<dbReference type="PANTHER" id="PTHR42784">
    <property type="entry name" value="PYRANOSE 2-OXIDASE"/>
    <property type="match status" value="1"/>
</dbReference>
<dbReference type="Proteomes" id="UP000293162">
    <property type="component" value="Unassembled WGS sequence"/>
</dbReference>
<dbReference type="SUPFAM" id="SSF51905">
    <property type="entry name" value="FAD/NAD(P)-binding domain"/>
    <property type="match status" value="1"/>
</dbReference>
<dbReference type="Pfam" id="PF05199">
    <property type="entry name" value="GMC_oxred_C"/>
    <property type="match status" value="1"/>
</dbReference>
<evidence type="ECO:0000313" key="9">
    <source>
        <dbReference type="Proteomes" id="UP000293162"/>
    </source>
</evidence>
<comment type="caution">
    <text evidence="8">The sequence shown here is derived from an EMBL/GenBank/DDBJ whole genome shotgun (WGS) entry which is preliminary data.</text>
</comment>
<dbReference type="PANTHER" id="PTHR42784:SF1">
    <property type="entry name" value="PYRANOSE 2-OXIDASE"/>
    <property type="match status" value="1"/>
</dbReference>
<evidence type="ECO:0000256" key="1">
    <source>
        <dbReference type="ARBA" id="ARBA00001974"/>
    </source>
</evidence>
<feature type="domain" description="Glucose-methanol-choline oxidoreductase C-terminal" evidence="7">
    <location>
        <begin position="436"/>
        <end position="555"/>
    </location>
</feature>
<dbReference type="AlphaFoldDB" id="A0A4Q5M2U3"/>
<name>A0A4Q5M2U3_9BACT</name>
<organism evidence="8 9">
    <name type="scientific">Emticicia agri</name>
    <dbReference type="NCBI Taxonomy" id="2492393"/>
    <lineage>
        <taxon>Bacteria</taxon>
        <taxon>Pseudomonadati</taxon>
        <taxon>Bacteroidota</taxon>
        <taxon>Cytophagia</taxon>
        <taxon>Cytophagales</taxon>
        <taxon>Leadbetterellaceae</taxon>
        <taxon>Emticicia</taxon>
    </lineage>
</organism>
<dbReference type="Gene3D" id="3.50.50.60">
    <property type="entry name" value="FAD/NAD(P)-binding domain"/>
    <property type="match status" value="2"/>
</dbReference>
<reference evidence="8 9" key="1">
    <citation type="submission" date="2019-02" db="EMBL/GenBank/DDBJ databases">
        <title>Bacterial novel species Emticicia sp. 17J42-9 isolated from soil.</title>
        <authorList>
            <person name="Jung H.-Y."/>
        </authorList>
    </citation>
    <scope>NUCLEOTIDE SEQUENCE [LARGE SCALE GENOMIC DNA]</scope>
    <source>
        <strain evidence="8 9">17J42-9</strain>
    </source>
</reference>
<evidence type="ECO:0000313" key="8">
    <source>
        <dbReference type="EMBL" id="RYU96676.1"/>
    </source>
</evidence>
<protein>
    <submittedName>
        <fullName evidence="8">GMC family oxidoreductase</fullName>
    </submittedName>
</protein>
<gene>
    <name evidence="8" type="ORF">EWM59_05870</name>
</gene>
<evidence type="ECO:0000256" key="2">
    <source>
        <dbReference type="ARBA" id="ARBA00010790"/>
    </source>
</evidence>
<sequence length="572" mass="64967">MNFQGKTKENIQYDAIVVGSGISGGWSAKELCEKGLKVLLLERGRMIEHITDYITANKDPWDFPHHDLQMPNDLLKNYPVQNRTGFAIMESTHHHFVNDLENPYIEEKPFDWIRGYHVGGRSLMWGRYSFRFSDLDFEANAKEGIATDWPIRYKDIAPWYDYVEKFAGIAGNRDGLPHLPDGHFQPAMPDNCIESHFRNSVNSNFQDRRVISARAAHLTAPTEEQTALGRASCQYRNRCMRGCPFGAYFSTQSATLPAARRTGNLTLRPHSIVNSIIYNEKSGKATGVRVIDEQTNEWLEFSAKIIFLNASALGSTFILMNSTSNRFPNGMDDSGQLGHNLMDHHFHVGATADYQKDLDKIYYGRHPAGLYVPRFRNLPGAEKQPFNRGYGFEVYTWRDGWQHSMDMDGMGAEFKEKVATFGDWKMILDAFGECMPYYDNKVTLTTEKKDKWGQPVLKMDVHYRENEALMRKDAKEQAVAMMEKAGFSNIEAFDQQAHPGLSIHEMGTARMGTDVKNSVFNQYNQHHIVKNVFCTDGACMTSSPCQNPSLTYMALSARAADYAVAELKRGNL</sequence>
<keyword evidence="5" id="KW-0560">Oxidoreductase</keyword>
<evidence type="ECO:0000256" key="5">
    <source>
        <dbReference type="ARBA" id="ARBA00023002"/>
    </source>
</evidence>